<feature type="signal peptide" evidence="1">
    <location>
        <begin position="1"/>
        <end position="25"/>
    </location>
</feature>
<dbReference type="AlphaFoldDB" id="A0AAE5IUM2"/>
<dbReference type="Proteomes" id="UP000193518">
    <property type="component" value="Unassembled WGS sequence"/>
</dbReference>
<evidence type="ECO:0000256" key="1">
    <source>
        <dbReference type="SAM" id="SignalP"/>
    </source>
</evidence>
<comment type="caution">
    <text evidence="2">The sequence shown here is derived from an EMBL/GenBank/DDBJ whole genome shotgun (WGS) entry which is preliminary data.</text>
</comment>
<name>A0AAE5IUM2_RHOHA</name>
<reference evidence="2 3" key="1">
    <citation type="journal article" date="2016" name="Genome Biol. Evol.">
        <title>Pangenome and Phylogenomic Analysis of the Pathogenic Actinobacterium Rhodococcus equi.</title>
        <authorList>
            <person name="Anastasi E."/>
            <person name="MacArthur I."/>
            <person name="Scortti M."/>
            <person name="Alvarez S."/>
            <person name="Giguere S."/>
            <person name="Vazquez-Boland J.A."/>
        </authorList>
    </citation>
    <scope>NUCLEOTIDE SEQUENCE [LARGE SCALE GENOMIC DNA]</scope>
    <source>
        <strain evidence="2 3">PAM1271</strain>
    </source>
</reference>
<sequence>MFRNHRRWALAAVPVLGLIFFSAQQTGALWSDSKSFAGGTITSGTLDIGVGAGGASQSSYAFSSLGKAGLMPGGFAQAPLTVRNSGNVPMKYRLQNVAQSNTAVPLTLTVSTVTSEGDCPTAAAPSGATQLYHGPMIGAQTPTSPAWRTLGAGAAEVLCLRGTVGTAETPGASTTATFTFASESW</sequence>
<proteinExistence type="predicted"/>
<feature type="chain" id="PRO_5042155717" description="Secreted protein" evidence="1">
    <location>
        <begin position="26"/>
        <end position="185"/>
    </location>
</feature>
<gene>
    <name evidence="2" type="ORF">A5N68_02805</name>
</gene>
<keyword evidence="1" id="KW-0732">Signal</keyword>
<evidence type="ECO:0008006" key="4">
    <source>
        <dbReference type="Google" id="ProtNLM"/>
    </source>
</evidence>
<organism evidence="2 3">
    <name type="scientific">Rhodococcus hoagii</name>
    <name type="common">Corynebacterium equii</name>
    <dbReference type="NCBI Taxonomy" id="43767"/>
    <lineage>
        <taxon>Bacteria</taxon>
        <taxon>Bacillati</taxon>
        <taxon>Actinomycetota</taxon>
        <taxon>Actinomycetes</taxon>
        <taxon>Mycobacteriales</taxon>
        <taxon>Nocardiaceae</taxon>
        <taxon>Prescottella</taxon>
    </lineage>
</organism>
<protein>
    <recommendedName>
        <fullName evidence="4">Secreted protein</fullName>
    </recommendedName>
</protein>
<dbReference type="EMBL" id="LWIC01000001">
    <property type="protein sequence ID" value="ORM31164.1"/>
    <property type="molecule type" value="Genomic_DNA"/>
</dbReference>
<accession>A0AAE5IUM2</accession>
<evidence type="ECO:0000313" key="2">
    <source>
        <dbReference type="EMBL" id="ORM31164.1"/>
    </source>
</evidence>
<evidence type="ECO:0000313" key="3">
    <source>
        <dbReference type="Proteomes" id="UP000193518"/>
    </source>
</evidence>